<keyword evidence="2 5" id="KW-0812">Transmembrane</keyword>
<dbReference type="EC" id="1.-.-.-" evidence="7"/>
<feature type="transmembrane region" description="Helical" evidence="5">
    <location>
        <begin position="130"/>
        <end position="147"/>
    </location>
</feature>
<evidence type="ECO:0000256" key="2">
    <source>
        <dbReference type="ARBA" id="ARBA00022692"/>
    </source>
</evidence>
<evidence type="ECO:0000256" key="5">
    <source>
        <dbReference type="SAM" id="Phobius"/>
    </source>
</evidence>
<evidence type="ECO:0000256" key="4">
    <source>
        <dbReference type="ARBA" id="ARBA00023136"/>
    </source>
</evidence>
<evidence type="ECO:0000313" key="8">
    <source>
        <dbReference type="Proteomes" id="UP001589834"/>
    </source>
</evidence>
<dbReference type="InterPro" id="IPR006694">
    <property type="entry name" value="Fatty_acid_hydroxylase"/>
</dbReference>
<name>A0ABV6PUG7_9BURK</name>
<organism evidence="7 8">
    <name type="scientific">Ottowia pentelensis</name>
    <dbReference type="NCBI Taxonomy" id="511108"/>
    <lineage>
        <taxon>Bacteria</taxon>
        <taxon>Pseudomonadati</taxon>
        <taxon>Pseudomonadota</taxon>
        <taxon>Betaproteobacteria</taxon>
        <taxon>Burkholderiales</taxon>
        <taxon>Comamonadaceae</taxon>
        <taxon>Ottowia</taxon>
    </lineage>
</organism>
<gene>
    <name evidence="7" type="ORF">ACFFGG_13115</name>
</gene>
<evidence type="ECO:0000313" key="7">
    <source>
        <dbReference type="EMBL" id="MFC0593490.1"/>
    </source>
</evidence>
<dbReference type="GO" id="GO:0016491">
    <property type="term" value="F:oxidoreductase activity"/>
    <property type="evidence" value="ECO:0007669"/>
    <property type="project" value="UniProtKB-KW"/>
</dbReference>
<dbReference type="InterPro" id="IPR050307">
    <property type="entry name" value="Sterol_Desaturase_Related"/>
</dbReference>
<evidence type="ECO:0000256" key="1">
    <source>
        <dbReference type="ARBA" id="ARBA00004370"/>
    </source>
</evidence>
<feature type="domain" description="Fatty acid hydroxylase" evidence="6">
    <location>
        <begin position="82"/>
        <end position="218"/>
    </location>
</feature>
<dbReference type="PANTHER" id="PTHR11863">
    <property type="entry name" value="STEROL DESATURASE"/>
    <property type="match status" value="1"/>
</dbReference>
<dbReference type="EMBL" id="JBHLTN010000027">
    <property type="protein sequence ID" value="MFC0593490.1"/>
    <property type="molecule type" value="Genomic_DNA"/>
</dbReference>
<accession>A0ABV6PUG7</accession>
<keyword evidence="8" id="KW-1185">Reference proteome</keyword>
<keyword evidence="3 5" id="KW-1133">Transmembrane helix</keyword>
<dbReference type="Pfam" id="PF04116">
    <property type="entry name" value="FA_hydroxylase"/>
    <property type="match status" value="1"/>
</dbReference>
<sequence length="274" mass="29629">MNEIYLGAAVLCMAAVLFLESLSPLHAAGAPLRRWARNGALSVLAVGTTLATPLLFWAVAGPLGLTMQGGLVQWGWPVWAQWVLTFLVMESMAYALHRLSHAMPWLWRLHAVHHSDVELDATTTHRHHPLENLVGALLTLPVLIALAPPPLAVLAYSLVALAVATLSHGNLRLPAWLDRGLRWLVVTPAYHRVHHSAHRPQTDSNYATLLPLFDHLFRSATPVPPDGGRGLTMGLERGRDARSQSLAALLRAPFSAAAAPVAEAARPRAARDGA</sequence>
<evidence type="ECO:0000259" key="6">
    <source>
        <dbReference type="Pfam" id="PF04116"/>
    </source>
</evidence>
<evidence type="ECO:0000256" key="3">
    <source>
        <dbReference type="ARBA" id="ARBA00022989"/>
    </source>
</evidence>
<feature type="transmembrane region" description="Helical" evidence="5">
    <location>
        <begin position="79"/>
        <end position="96"/>
    </location>
</feature>
<keyword evidence="7" id="KW-0560">Oxidoreductase</keyword>
<dbReference type="Proteomes" id="UP001589834">
    <property type="component" value="Unassembled WGS sequence"/>
</dbReference>
<comment type="subcellular location">
    <subcellularLocation>
        <location evidence="1">Membrane</location>
    </subcellularLocation>
</comment>
<feature type="transmembrane region" description="Helical" evidence="5">
    <location>
        <begin position="39"/>
        <end position="59"/>
    </location>
</feature>
<keyword evidence="4 5" id="KW-0472">Membrane</keyword>
<dbReference type="RefSeq" id="WP_377483708.1">
    <property type="nucleotide sequence ID" value="NZ_JBHLTN010000027.1"/>
</dbReference>
<proteinExistence type="predicted"/>
<feature type="transmembrane region" description="Helical" evidence="5">
    <location>
        <begin position="6"/>
        <end position="27"/>
    </location>
</feature>
<reference evidence="7 8" key="1">
    <citation type="submission" date="2024-09" db="EMBL/GenBank/DDBJ databases">
        <authorList>
            <person name="Sun Q."/>
            <person name="Mori K."/>
        </authorList>
    </citation>
    <scope>NUCLEOTIDE SEQUENCE [LARGE SCALE GENOMIC DNA]</scope>
    <source>
        <strain evidence="7 8">NCAIM B.02336</strain>
    </source>
</reference>
<comment type="caution">
    <text evidence="7">The sequence shown here is derived from an EMBL/GenBank/DDBJ whole genome shotgun (WGS) entry which is preliminary data.</text>
</comment>
<protein>
    <submittedName>
        <fullName evidence="7">Sterol desaturase family protein</fullName>
        <ecNumber evidence="7">1.-.-.-</ecNumber>
    </submittedName>
</protein>